<dbReference type="GO" id="GO:0016020">
    <property type="term" value="C:membrane"/>
    <property type="evidence" value="ECO:0007669"/>
    <property type="project" value="UniProtKB-SubCell"/>
</dbReference>
<dbReference type="EMBL" id="MGFJ01000036">
    <property type="protein sequence ID" value="OGM01871.1"/>
    <property type="molecule type" value="Genomic_DNA"/>
</dbReference>
<keyword evidence="3 5" id="KW-1133">Transmembrane helix</keyword>
<evidence type="ECO:0000259" key="6">
    <source>
        <dbReference type="Pfam" id="PF01794"/>
    </source>
</evidence>
<name>A0A1F7WGB9_9BACT</name>
<feature type="transmembrane region" description="Helical" evidence="5">
    <location>
        <begin position="48"/>
        <end position="66"/>
    </location>
</feature>
<evidence type="ECO:0000313" key="8">
    <source>
        <dbReference type="Proteomes" id="UP000176198"/>
    </source>
</evidence>
<evidence type="ECO:0000313" key="7">
    <source>
        <dbReference type="EMBL" id="OGM01871.1"/>
    </source>
</evidence>
<reference evidence="7 8" key="1">
    <citation type="journal article" date="2016" name="Nat. Commun.">
        <title>Thousands of microbial genomes shed light on interconnected biogeochemical processes in an aquifer system.</title>
        <authorList>
            <person name="Anantharaman K."/>
            <person name="Brown C.T."/>
            <person name="Hug L.A."/>
            <person name="Sharon I."/>
            <person name="Castelle C.J."/>
            <person name="Probst A.J."/>
            <person name="Thomas B.C."/>
            <person name="Singh A."/>
            <person name="Wilkins M.J."/>
            <person name="Karaoz U."/>
            <person name="Brodie E.L."/>
            <person name="Williams K.H."/>
            <person name="Hubbard S.S."/>
            <person name="Banfield J.F."/>
        </authorList>
    </citation>
    <scope>NUCLEOTIDE SEQUENCE [LARGE SCALE GENOMIC DNA]</scope>
</reference>
<evidence type="ECO:0000256" key="1">
    <source>
        <dbReference type="ARBA" id="ARBA00004141"/>
    </source>
</evidence>
<evidence type="ECO:0000256" key="3">
    <source>
        <dbReference type="ARBA" id="ARBA00022989"/>
    </source>
</evidence>
<protein>
    <recommendedName>
        <fullName evidence="6">Ferric oxidoreductase domain-containing protein</fullName>
    </recommendedName>
</protein>
<keyword evidence="2 5" id="KW-0812">Transmembrane</keyword>
<feature type="transmembrane region" description="Helical" evidence="5">
    <location>
        <begin position="160"/>
        <end position="178"/>
    </location>
</feature>
<feature type="transmembrane region" description="Helical" evidence="5">
    <location>
        <begin position="127"/>
        <end position="148"/>
    </location>
</feature>
<dbReference type="InterPro" id="IPR013130">
    <property type="entry name" value="Fe3_Rdtase_TM_dom"/>
</dbReference>
<proteinExistence type="predicted"/>
<dbReference type="Proteomes" id="UP000176198">
    <property type="component" value="Unassembled WGS sequence"/>
</dbReference>
<comment type="caution">
    <text evidence="7">The sequence shown here is derived from an EMBL/GenBank/DDBJ whole genome shotgun (WGS) entry which is preliminary data.</text>
</comment>
<sequence length="231" mass="26250">MSTGFKKFLYWLLWLSALAIGPITIFRNTPLKEIVGSDLSVINFLQRITGLLAFTLLSFQIILGSFMSRLTEKLGGWIFRFHVSEGLGAWGIILIHPTLFALLNYRIGGIFPAVLTFLPRFSPNQEIWYTFGKFALVLITIAALAGYFREKPFLRQNWRKFHILNYAGFVFVAVHSYFSGTDVWTFPFSWLYWIAVFSVALTIIIRLNGLRKPGVSTIAKPEASSPRVGQT</sequence>
<evidence type="ECO:0000256" key="2">
    <source>
        <dbReference type="ARBA" id="ARBA00022692"/>
    </source>
</evidence>
<evidence type="ECO:0000256" key="4">
    <source>
        <dbReference type="ARBA" id="ARBA00023136"/>
    </source>
</evidence>
<accession>A0A1F7WGB9</accession>
<comment type="subcellular location">
    <subcellularLocation>
        <location evidence="1">Membrane</location>
        <topology evidence="1">Multi-pass membrane protein</topology>
    </subcellularLocation>
</comment>
<gene>
    <name evidence="7" type="ORF">A2115_00270</name>
</gene>
<feature type="transmembrane region" description="Helical" evidence="5">
    <location>
        <begin position="190"/>
        <end position="207"/>
    </location>
</feature>
<dbReference type="Pfam" id="PF01794">
    <property type="entry name" value="Ferric_reduct"/>
    <property type="match status" value="1"/>
</dbReference>
<feature type="transmembrane region" description="Helical" evidence="5">
    <location>
        <begin position="87"/>
        <end position="107"/>
    </location>
</feature>
<dbReference type="AlphaFoldDB" id="A0A1F7WGB9"/>
<feature type="transmembrane region" description="Helical" evidence="5">
    <location>
        <begin position="9"/>
        <end position="28"/>
    </location>
</feature>
<keyword evidence="4 5" id="KW-0472">Membrane</keyword>
<feature type="domain" description="Ferric oxidoreductase" evidence="6">
    <location>
        <begin position="49"/>
        <end position="172"/>
    </location>
</feature>
<evidence type="ECO:0000256" key="5">
    <source>
        <dbReference type="SAM" id="Phobius"/>
    </source>
</evidence>
<organism evidence="7 8">
    <name type="scientific">Candidatus Woesebacteria bacterium GWA1_41_8</name>
    <dbReference type="NCBI Taxonomy" id="1802471"/>
    <lineage>
        <taxon>Bacteria</taxon>
        <taxon>Candidatus Woeseibacteriota</taxon>
    </lineage>
</organism>